<accession>A0A399R5X3</accession>
<proteinExistence type="predicted"/>
<evidence type="ECO:0000313" key="1">
    <source>
        <dbReference type="EMBL" id="RIJ26720.1"/>
    </source>
</evidence>
<keyword evidence="2" id="KW-1185">Reference proteome</keyword>
<reference evidence="1 2" key="1">
    <citation type="submission" date="2018-08" db="EMBL/GenBank/DDBJ databases">
        <title>Henriciella mobilis sp. nov., isolated from seawater.</title>
        <authorList>
            <person name="Cheng H."/>
            <person name="Wu Y.-H."/>
            <person name="Xu X.-W."/>
            <person name="Guo L.-L."/>
        </authorList>
    </citation>
    <scope>NUCLEOTIDE SEQUENCE [LARGE SCALE GENOMIC DNA]</scope>
    <source>
        <strain evidence="1 2">JN25</strain>
    </source>
</reference>
<evidence type="ECO:0000313" key="2">
    <source>
        <dbReference type="Proteomes" id="UP000266385"/>
    </source>
</evidence>
<organism evidence="1 2">
    <name type="scientific">Henriciella mobilis</name>
    <dbReference type="NCBI Taxonomy" id="2305467"/>
    <lineage>
        <taxon>Bacteria</taxon>
        <taxon>Pseudomonadati</taxon>
        <taxon>Pseudomonadota</taxon>
        <taxon>Alphaproteobacteria</taxon>
        <taxon>Hyphomonadales</taxon>
        <taxon>Hyphomonadaceae</taxon>
        <taxon>Henriciella</taxon>
    </lineage>
</organism>
<protein>
    <submittedName>
        <fullName evidence="1">Uncharacterized protein</fullName>
    </submittedName>
</protein>
<dbReference type="AlphaFoldDB" id="A0A399R5X3"/>
<dbReference type="OrthoDB" id="7630421at2"/>
<gene>
    <name evidence="1" type="ORF">D1223_17395</name>
</gene>
<name>A0A399R5X3_9PROT</name>
<dbReference type="EMBL" id="QWFX01000016">
    <property type="protein sequence ID" value="RIJ26720.1"/>
    <property type="molecule type" value="Genomic_DNA"/>
</dbReference>
<dbReference type="RefSeq" id="WP_119377614.1">
    <property type="nucleotide sequence ID" value="NZ_QWFX01000016.1"/>
</dbReference>
<comment type="caution">
    <text evidence="1">The sequence shown here is derived from an EMBL/GenBank/DDBJ whole genome shotgun (WGS) entry which is preliminary data.</text>
</comment>
<sequence>MAGNPDTLTRPSALAMIGDPAPEEAGRWEVHLAYRLVSSNSVVDLRAIADFVQIDSAFSGQTTVDFQIGDVTKYSVEADVEGELTGNLVLLDLHMHEGTLSVSPFFCTGEAKTEGERYEGKWHMPCLKPDTCGCEGDDGYFSLTRVG</sequence>
<dbReference type="Proteomes" id="UP000266385">
    <property type="component" value="Unassembled WGS sequence"/>
</dbReference>